<evidence type="ECO:0000313" key="2">
    <source>
        <dbReference type="Proteomes" id="UP000829476"/>
    </source>
</evidence>
<protein>
    <submittedName>
        <fullName evidence="1">Uncharacterized protein</fullName>
    </submittedName>
</protein>
<evidence type="ECO:0000313" key="1">
    <source>
        <dbReference type="EMBL" id="UNY97757.1"/>
    </source>
</evidence>
<organism evidence="1 2">
    <name type="scientific">Zhouia spongiae</name>
    <dbReference type="NCBI Taxonomy" id="2202721"/>
    <lineage>
        <taxon>Bacteria</taxon>
        <taxon>Pseudomonadati</taxon>
        <taxon>Bacteroidota</taxon>
        <taxon>Flavobacteriia</taxon>
        <taxon>Flavobacteriales</taxon>
        <taxon>Flavobacteriaceae</taxon>
        <taxon>Zhouia</taxon>
    </lineage>
</organism>
<dbReference type="EMBL" id="CP094326">
    <property type="protein sequence ID" value="UNY97757.1"/>
    <property type="molecule type" value="Genomic_DNA"/>
</dbReference>
<name>A0ABY3YJE6_9FLAO</name>
<dbReference type="Proteomes" id="UP000829476">
    <property type="component" value="Chromosome"/>
</dbReference>
<reference evidence="1 2" key="1">
    <citation type="journal article" date="2018" name="Int. J. Syst. Evol. Microbiol.">
        <title>Zhouia spongiae sp. nov., isolated from a marine sponge.</title>
        <authorList>
            <person name="Zhuang L."/>
            <person name="Lin B."/>
            <person name="Qin F."/>
            <person name="Luo L."/>
        </authorList>
    </citation>
    <scope>NUCLEOTIDE SEQUENCE [LARGE SCALE GENOMIC DNA]</scope>
    <source>
        <strain evidence="1 2">HN-Y44</strain>
    </source>
</reference>
<accession>A0ABY3YJE6</accession>
<sequence>MKKKEIKKLQALAQGKLNTIRPSNVREDRFKASFLEFKGYLDLFVTIEALLNVCILASQGDSFSPSFVKCPEEEIQKTLELAVQLLPFEEGEFLDEAYHMLKKKT</sequence>
<keyword evidence="2" id="KW-1185">Reference proteome</keyword>
<dbReference type="RefSeq" id="WP_242936168.1">
    <property type="nucleotide sequence ID" value="NZ_CP094326.1"/>
</dbReference>
<gene>
    <name evidence="1" type="ORF">MQE36_11745</name>
</gene>
<proteinExistence type="predicted"/>